<name>A0A9W8AYF6_9FUNG</name>
<dbReference type="Pfam" id="PF04627">
    <property type="entry name" value="ATP-synt_Eps"/>
    <property type="match status" value="1"/>
</dbReference>
<keyword evidence="15" id="KW-1185">Reference proteome</keyword>
<dbReference type="InterPro" id="IPR054708">
    <property type="entry name" value="MTPAP-like_central"/>
</dbReference>
<evidence type="ECO:0000259" key="12">
    <source>
        <dbReference type="Pfam" id="PF03828"/>
    </source>
</evidence>
<dbReference type="Gene3D" id="3.30.460.10">
    <property type="entry name" value="Beta Polymerase, domain 2"/>
    <property type="match status" value="1"/>
</dbReference>
<sequence>MRAPPIKSLLPAQKSYYRQRALDRTQLVLARFAYDQIKRHKNQVMPLGMLNRLAKDNPQTAPYLPRTGLLPLFNRPAFQQYFRIIHRDQYDAVPGTSDQLLSITGDTPGQYAKPCLDIPLPDVVDKIQLGTQRRIALTGKPLGDLQLDDMNAFSRTAIKMPFLTSDPYDASLQALVDDQGQFRWENIDFIRAPLSTDKTQVTAPSDYTAQHRLYLDQQILARFFSFSPSAELLAKVNDCVGHIRRSFVNFSPTKDYRVELVGSFATELAHHQSDVNLLVVLPNRRIVLGIGSPAEQLDVLRQFTAVLRGGGFKQIRPSTKDYPVIRANYGKFEKYTPLTLMMDDPVPYFETRLVKAYGDFDPRVRPLIQMITHWAIQRQLVLPRDPDKSTMYTPTLVPRSMLIMMVIGFLQYKGILPPLQRVDKCIYEKPQGLTQVMKELHRVEEECLSYLRQHESLFSFSHSPTKSDKASKESPSTAAPVASQKKNTGDSSSPLCAPYSPLPLAELPAALRESLDHLTSVSPRQCINCRTPLPRIPLGDSEGYFLSKSPPAWETHRKNLNQESDHLFQEYKKDIEEADKLRLERDLKKYIRAREANVRTSQRPPRLHRVQRTYWYYDQLVNDNGFSIPYMGLVPPKYAERWGYSLQRLHSPRPQFDEGLDTGIEMDESLSSKSPYQNPRPQAFTFVTQSTLHQPSFMQNSKDTLDESLGPLLMEFFRFYGHEFPYTQAMVSVRLGGIVPRTYSRASSIHQDLPGDYEDFEQSYEQLAVEHPFHIERNMAKTLKPWVVDMFAWEMRRAYDVLVKAPGKYTTPATSHTPLYFDASAALDEMCKPYKKIYYLPQFLRAYRLTGKYWSHFHPELLQRLPENTDLRPVYDILHDDNTELRPISGTKALQLSPEEIGVLLDEPILGTDMDDALLPNVVANDGEDVTVISHPAIDSEVHYEDWNLGMKFVAQFPTHCAGIHQPFNYQATVEVPEVDRTMDILVETPNVDIGNDLAYDQVFRDLVAEEGEPRDHLTDEQKSRLASHPHLDPRFPPDSPWAPQEWPHKAEEEAFFKKHNARVDHLERLVPVPHRAFLQNGKIIAKIYNMAFSWKAANLSYLQYSQICAAALRNVVKEDLRAAASKRQGVPIKLAKWDNGKIVDSKILESITAKQ</sequence>
<comment type="cofactor">
    <cofactor evidence="1">
        <name>Mn(2+)</name>
        <dbReference type="ChEBI" id="CHEBI:29035"/>
    </cofactor>
</comment>
<evidence type="ECO:0000256" key="9">
    <source>
        <dbReference type="ARBA" id="ARBA00022723"/>
    </source>
</evidence>
<evidence type="ECO:0000256" key="1">
    <source>
        <dbReference type="ARBA" id="ARBA00001936"/>
    </source>
</evidence>
<dbReference type="InterPro" id="IPR043519">
    <property type="entry name" value="NT_sf"/>
</dbReference>
<dbReference type="GO" id="GO:0045259">
    <property type="term" value="C:proton-transporting ATP synthase complex"/>
    <property type="evidence" value="ECO:0007669"/>
    <property type="project" value="InterPro"/>
</dbReference>
<dbReference type="GO" id="GO:0005743">
    <property type="term" value="C:mitochondrial inner membrane"/>
    <property type="evidence" value="ECO:0007669"/>
    <property type="project" value="InterPro"/>
</dbReference>
<dbReference type="InterPro" id="IPR006721">
    <property type="entry name" value="ATP_synth_F1_esu_mt"/>
</dbReference>
<gene>
    <name evidence="14" type="ORF">IWQ62_001201</name>
</gene>
<dbReference type="GO" id="GO:0046872">
    <property type="term" value="F:metal ion binding"/>
    <property type="evidence" value="ECO:0007669"/>
    <property type="project" value="UniProtKB-KW"/>
</dbReference>
<dbReference type="OrthoDB" id="2274644at2759"/>
<keyword evidence="8" id="KW-0808">Transferase</keyword>
<dbReference type="PANTHER" id="PTHR12271">
    <property type="entry name" value="POLY A POLYMERASE CID PAP -RELATED"/>
    <property type="match status" value="1"/>
</dbReference>
<evidence type="ECO:0000256" key="3">
    <source>
        <dbReference type="ARBA" id="ARBA00004496"/>
    </source>
</evidence>
<proteinExistence type="inferred from homology"/>
<dbReference type="GO" id="GO:0031123">
    <property type="term" value="P:RNA 3'-end processing"/>
    <property type="evidence" value="ECO:0007669"/>
    <property type="project" value="TreeGrafter"/>
</dbReference>
<dbReference type="Gene3D" id="1.10.1620.20">
    <property type="entry name" value="ATP synthase, F1 complex, epsilon subunit superfamily, mitochondrial"/>
    <property type="match status" value="1"/>
</dbReference>
<feature type="compositionally biased region" description="Basic and acidic residues" evidence="11">
    <location>
        <begin position="1011"/>
        <end position="1036"/>
    </location>
</feature>
<dbReference type="SUPFAM" id="SSF81301">
    <property type="entry name" value="Nucleotidyltransferase"/>
    <property type="match status" value="1"/>
</dbReference>
<evidence type="ECO:0000313" key="14">
    <source>
        <dbReference type="EMBL" id="KAJ1968510.1"/>
    </source>
</evidence>
<comment type="subcellular location">
    <subcellularLocation>
        <location evidence="3">Cytoplasm</location>
    </subcellularLocation>
</comment>
<dbReference type="InterPro" id="IPR002058">
    <property type="entry name" value="PAP_assoc"/>
</dbReference>
<evidence type="ECO:0000256" key="4">
    <source>
        <dbReference type="ARBA" id="ARBA00008593"/>
    </source>
</evidence>
<keyword evidence="10" id="KW-0460">Magnesium</keyword>
<evidence type="ECO:0000256" key="5">
    <source>
        <dbReference type="ARBA" id="ARBA00009502"/>
    </source>
</evidence>
<dbReference type="Proteomes" id="UP001150925">
    <property type="component" value="Unassembled WGS sequence"/>
</dbReference>
<protein>
    <recommendedName>
        <fullName evidence="6">polynucleotide adenylyltransferase</fullName>
        <ecNumber evidence="6">2.7.7.19</ecNumber>
    </recommendedName>
</protein>
<dbReference type="AlphaFoldDB" id="A0A9W8AYF6"/>
<evidence type="ECO:0000256" key="8">
    <source>
        <dbReference type="ARBA" id="ARBA00022679"/>
    </source>
</evidence>
<evidence type="ECO:0000259" key="13">
    <source>
        <dbReference type="Pfam" id="PF22600"/>
    </source>
</evidence>
<comment type="caution">
    <text evidence="14">The sequence shown here is derived from an EMBL/GenBank/DDBJ whole genome shotgun (WGS) entry which is preliminary data.</text>
</comment>
<evidence type="ECO:0000313" key="15">
    <source>
        <dbReference type="Proteomes" id="UP001150925"/>
    </source>
</evidence>
<dbReference type="CDD" id="cd12153">
    <property type="entry name" value="F1-ATPase_epsilon"/>
    <property type="match status" value="1"/>
</dbReference>
<comment type="similarity">
    <text evidence="5">Belongs to the eukaryotic ATPase epsilon family.</text>
</comment>
<evidence type="ECO:0000256" key="10">
    <source>
        <dbReference type="ARBA" id="ARBA00022842"/>
    </source>
</evidence>
<dbReference type="EC" id="2.7.7.19" evidence="6"/>
<dbReference type="PANTHER" id="PTHR12271:SF40">
    <property type="entry name" value="POLY(A) RNA POLYMERASE GLD2"/>
    <property type="match status" value="1"/>
</dbReference>
<dbReference type="EMBL" id="JANBPY010000171">
    <property type="protein sequence ID" value="KAJ1968510.1"/>
    <property type="molecule type" value="Genomic_DNA"/>
</dbReference>
<feature type="domain" description="PAP-associated" evidence="12">
    <location>
        <begin position="708"/>
        <end position="774"/>
    </location>
</feature>
<dbReference type="InterPro" id="IPR036742">
    <property type="entry name" value="ATP_synth_F1_esu_sf_mt"/>
</dbReference>
<evidence type="ECO:0000256" key="11">
    <source>
        <dbReference type="SAM" id="MobiDB-lite"/>
    </source>
</evidence>
<evidence type="ECO:0000256" key="7">
    <source>
        <dbReference type="ARBA" id="ARBA00022490"/>
    </source>
</evidence>
<dbReference type="GO" id="GO:1990817">
    <property type="term" value="F:poly(A) RNA polymerase activity"/>
    <property type="evidence" value="ECO:0007669"/>
    <property type="project" value="UniProtKB-EC"/>
</dbReference>
<dbReference type="Pfam" id="PF03828">
    <property type="entry name" value="PAP_assoc"/>
    <property type="match status" value="1"/>
</dbReference>
<feature type="domain" description="Poly(A) RNA polymerase mitochondrial-like central palm" evidence="13">
    <location>
        <begin position="215"/>
        <end position="357"/>
    </location>
</feature>
<feature type="region of interest" description="Disordered" evidence="11">
    <location>
        <begin position="1011"/>
        <end position="1045"/>
    </location>
</feature>
<feature type="region of interest" description="Disordered" evidence="11">
    <location>
        <begin position="461"/>
        <end position="494"/>
    </location>
</feature>
<dbReference type="Pfam" id="PF22600">
    <property type="entry name" value="MTPAP-like_central"/>
    <property type="match status" value="1"/>
</dbReference>
<evidence type="ECO:0000256" key="6">
    <source>
        <dbReference type="ARBA" id="ARBA00012388"/>
    </source>
</evidence>
<keyword evidence="9" id="KW-0479">Metal-binding</keyword>
<reference evidence="14" key="1">
    <citation type="submission" date="2022-07" db="EMBL/GenBank/DDBJ databases">
        <title>Phylogenomic reconstructions and comparative analyses of Kickxellomycotina fungi.</title>
        <authorList>
            <person name="Reynolds N.K."/>
            <person name="Stajich J.E."/>
            <person name="Barry K."/>
            <person name="Grigoriev I.V."/>
            <person name="Crous P."/>
            <person name="Smith M.E."/>
        </authorList>
    </citation>
    <scope>NUCLEOTIDE SEQUENCE</scope>
    <source>
        <strain evidence="14">RSA 1196</strain>
    </source>
</reference>
<accession>A0A9W8AYF6</accession>
<feature type="compositionally biased region" description="Polar residues" evidence="11">
    <location>
        <begin position="484"/>
        <end position="494"/>
    </location>
</feature>
<keyword evidence="7" id="KW-0963">Cytoplasm</keyword>
<dbReference type="GO" id="GO:0010605">
    <property type="term" value="P:negative regulation of macromolecule metabolic process"/>
    <property type="evidence" value="ECO:0007669"/>
    <property type="project" value="UniProtKB-ARBA"/>
</dbReference>
<organism evidence="14 15">
    <name type="scientific">Dispira parvispora</name>
    <dbReference type="NCBI Taxonomy" id="1520584"/>
    <lineage>
        <taxon>Eukaryota</taxon>
        <taxon>Fungi</taxon>
        <taxon>Fungi incertae sedis</taxon>
        <taxon>Zoopagomycota</taxon>
        <taxon>Kickxellomycotina</taxon>
        <taxon>Dimargaritomycetes</taxon>
        <taxon>Dimargaritales</taxon>
        <taxon>Dimargaritaceae</taxon>
        <taxon>Dispira</taxon>
    </lineage>
</organism>
<dbReference type="SUPFAM" id="SSF48690">
    <property type="entry name" value="Epsilon subunit of mitochondrial F1F0-ATP synthase"/>
    <property type="match status" value="1"/>
</dbReference>
<dbReference type="Gene3D" id="1.10.1410.10">
    <property type="match status" value="2"/>
</dbReference>
<comment type="similarity">
    <text evidence="4">Belongs to the DNA polymerase type-B-like family.</text>
</comment>
<comment type="cofactor">
    <cofactor evidence="2">
        <name>Mg(2+)</name>
        <dbReference type="ChEBI" id="CHEBI:18420"/>
    </cofactor>
</comment>
<dbReference type="GO" id="GO:0046933">
    <property type="term" value="F:proton-transporting ATP synthase activity, rotational mechanism"/>
    <property type="evidence" value="ECO:0007669"/>
    <property type="project" value="InterPro"/>
</dbReference>
<evidence type="ECO:0000256" key="2">
    <source>
        <dbReference type="ARBA" id="ARBA00001946"/>
    </source>
</evidence>
<dbReference type="SUPFAM" id="SSF81631">
    <property type="entry name" value="PAP/OAS1 substrate-binding domain"/>
    <property type="match status" value="1"/>
</dbReference>